<proteinExistence type="predicted"/>
<sequence length="141" mass="16653">MPYKRKNSLFWWSSFIDADGKRARRTLGTTDRKEAEVLEAKWKVEIYNATNWGKQIDRSFDELMLEYLTATKDTKRSWERDVRCAKQLRAVYGGRLMSDISPKDIWGYQTKRKQDGVKPVTINRELACLSTAINFANRHWE</sequence>
<accession>A0A382V765</accession>
<dbReference type="InterPro" id="IPR010998">
    <property type="entry name" value="Integrase_recombinase_N"/>
</dbReference>
<evidence type="ECO:0000256" key="1">
    <source>
        <dbReference type="ARBA" id="ARBA00023125"/>
    </source>
</evidence>
<keyword evidence="1" id="KW-0238">DNA-binding</keyword>
<reference evidence="3" key="1">
    <citation type="submission" date="2018-05" db="EMBL/GenBank/DDBJ databases">
        <authorList>
            <person name="Lanie J.A."/>
            <person name="Ng W.-L."/>
            <person name="Kazmierczak K.M."/>
            <person name="Andrzejewski T.M."/>
            <person name="Davidsen T.M."/>
            <person name="Wayne K.J."/>
            <person name="Tettelin H."/>
            <person name="Glass J.I."/>
            <person name="Rusch D."/>
            <person name="Podicherti R."/>
            <person name="Tsui H.-C.T."/>
            <person name="Winkler M.E."/>
        </authorList>
    </citation>
    <scope>NUCLEOTIDE SEQUENCE</scope>
</reference>
<dbReference type="AlphaFoldDB" id="A0A382V765"/>
<dbReference type="GO" id="GO:0003677">
    <property type="term" value="F:DNA binding"/>
    <property type="evidence" value="ECO:0007669"/>
    <property type="project" value="UniProtKB-KW"/>
</dbReference>
<name>A0A382V765_9ZZZZ</name>
<evidence type="ECO:0000313" key="3">
    <source>
        <dbReference type="EMBL" id="SVD41751.1"/>
    </source>
</evidence>
<dbReference type="SUPFAM" id="SSF56349">
    <property type="entry name" value="DNA breaking-rejoining enzymes"/>
    <property type="match status" value="1"/>
</dbReference>
<feature type="domain" description="Core-binding (CB)" evidence="2">
    <location>
        <begin position="58"/>
        <end position="137"/>
    </location>
</feature>
<evidence type="ECO:0000259" key="2">
    <source>
        <dbReference type="PROSITE" id="PS51900"/>
    </source>
</evidence>
<dbReference type="PROSITE" id="PS51900">
    <property type="entry name" value="CB"/>
    <property type="match status" value="1"/>
</dbReference>
<dbReference type="EMBL" id="UINC01149339">
    <property type="protein sequence ID" value="SVD41751.1"/>
    <property type="molecule type" value="Genomic_DNA"/>
</dbReference>
<dbReference type="InterPro" id="IPR011010">
    <property type="entry name" value="DNA_brk_join_enz"/>
</dbReference>
<gene>
    <name evidence="3" type="ORF">METZ01_LOCUS394605</name>
</gene>
<organism evidence="3">
    <name type="scientific">marine metagenome</name>
    <dbReference type="NCBI Taxonomy" id="408172"/>
    <lineage>
        <taxon>unclassified sequences</taxon>
        <taxon>metagenomes</taxon>
        <taxon>ecological metagenomes</taxon>
    </lineage>
</organism>
<protein>
    <recommendedName>
        <fullName evidence="2">Core-binding (CB) domain-containing protein</fullName>
    </recommendedName>
</protein>
<dbReference type="InterPro" id="IPR044068">
    <property type="entry name" value="CB"/>
</dbReference>
<dbReference type="Gene3D" id="1.10.150.130">
    <property type="match status" value="1"/>
</dbReference>
<feature type="non-terminal residue" evidence="3">
    <location>
        <position position="141"/>
    </location>
</feature>